<feature type="region of interest" description="Disordered" evidence="2">
    <location>
        <begin position="217"/>
        <end position="275"/>
    </location>
</feature>
<feature type="region of interest" description="Disordered" evidence="2">
    <location>
        <begin position="110"/>
        <end position="129"/>
    </location>
</feature>
<evidence type="ECO:0008006" key="5">
    <source>
        <dbReference type="Google" id="ProtNLM"/>
    </source>
</evidence>
<proteinExistence type="predicted"/>
<comment type="caution">
    <text evidence="3">The sequence shown here is derived from an EMBL/GenBank/DDBJ whole genome shotgun (WGS) entry which is preliminary data.</text>
</comment>
<keyword evidence="1" id="KW-0193">Cuticle</keyword>
<evidence type="ECO:0000313" key="3">
    <source>
        <dbReference type="EMBL" id="GIY73110.1"/>
    </source>
</evidence>
<organism evidence="3 4">
    <name type="scientific">Caerostris extrusa</name>
    <name type="common">Bark spider</name>
    <name type="synonym">Caerostris bankana</name>
    <dbReference type="NCBI Taxonomy" id="172846"/>
    <lineage>
        <taxon>Eukaryota</taxon>
        <taxon>Metazoa</taxon>
        <taxon>Ecdysozoa</taxon>
        <taxon>Arthropoda</taxon>
        <taxon>Chelicerata</taxon>
        <taxon>Arachnida</taxon>
        <taxon>Araneae</taxon>
        <taxon>Araneomorphae</taxon>
        <taxon>Entelegynae</taxon>
        <taxon>Araneoidea</taxon>
        <taxon>Araneidae</taxon>
        <taxon>Caerostris</taxon>
    </lineage>
</organism>
<feature type="compositionally biased region" description="Basic and acidic residues" evidence="2">
    <location>
        <begin position="235"/>
        <end position="275"/>
    </location>
</feature>
<dbReference type="EMBL" id="BPLR01015034">
    <property type="protein sequence ID" value="GIY73110.1"/>
    <property type="molecule type" value="Genomic_DNA"/>
</dbReference>
<feature type="compositionally biased region" description="Basic and acidic residues" evidence="2">
    <location>
        <begin position="110"/>
        <end position="122"/>
    </location>
</feature>
<dbReference type="GO" id="GO:0062129">
    <property type="term" value="C:chitin-based extracellular matrix"/>
    <property type="evidence" value="ECO:0007669"/>
    <property type="project" value="TreeGrafter"/>
</dbReference>
<dbReference type="PANTHER" id="PTHR10380:SF235">
    <property type="entry name" value="CUTICULAR PROTEIN 73D, ISOFORM B"/>
    <property type="match status" value="1"/>
</dbReference>
<dbReference type="InterPro" id="IPR050468">
    <property type="entry name" value="Cuticle_Struct_Prot"/>
</dbReference>
<dbReference type="PANTHER" id="PTHR10380">
    <property type="entry name" value="CUTICLE PROTEIN"/>
    <property type="match status" value="1"/>
</dbReference>
<gene>
    <name evidence="3" type="ORF">CEXT_228291</name>
</gene>
<dbReference type="Pfam" id="PF00379">
    <property type="entry name" value="Chitin_bind_4"/>
    <property type="match status" value="1"/>
</dbReference>
<dbReference type="InterPro" id="IPR000618">
    <property type="entry name" value="Insect_cuticle"/>
</dbReference>
<keyword evidence="4" id="KW-1185">Reference proteome</keyword>
<feature type="compositionally biased region" description="Basic and acidic residues" evidence="2">
    <location>
        <begin position="217"/>
        <end position="228"/>
    </location>
</feature>
<dbReference type="Proteomes" id="UP001054945">
    <property type="component" value="Unassembled WGS sequence"/>
</dbReference>
<reference evidence="3 4" key="1">
    <citation type="submission" date="2021-06" db="EMBL/GenBank/DDBJ databases">
        <title>Caerostris extrusa draft genome.</title>
        <authorList>
            <person name="Kono N."/>
            <person name="Arakawa K."/>
        </authorList>
    </citation>
    <scope>NUCLEOTIDE SEQUENCE [LARGE SCALE GENOMIC DNA]</scope>
</reference>
<dbReference type="GO" id="GO:0008010">
    <property type="term" value="F:structural constituent of chitin-based larval cuticle"/>
    <property type="evidence" value="ECO:0007669"/>
    <property type="project" value="TreeGrafter"/>
</dbReference>
<evidence type="ECO:0000256" key="1">
    <source>
        <dbReference type="PROSITE-ProRule" id="PRU00497"/>
    </source>
</evidence>
<sequence>MTNWLEFYVLSFCSPFVAGPRKVGLLPVGPREVFYFLPTIHRRPMKASPYPPPGDALSRGYRLPEDLMHINSCRFYCSLLYSSLLLASIDEHHEHHHPQPYKFGYQIKDHHGSQHRQEHGDGHGNVQGSYGFTDHKGIYREVHYVADHHGFRATVKTNEPGTANQNPANVQLHSNAQHGLEHYGYHHHHHQQHHGHRQGYNNQQYPILPLQHHDHEQVYHQQHHDDQQVYHQQKHYQDHPYEQNQKHQQQYHHEHQQHQPEHEYHDENRPHGGHD</sequence>
<evidence type="ECO:0000313" key="4">
    <source>
        <dbReference type="Proteomes" id="UP001054945"/>
    </source>
</evidence>
<evidence type="ECO:0000256" key="2">
    <source>
        <dbReference type="SAM" id="MobiDB-lite"/>
    </source>
</evidence>
<name>A0AAV4VUW0_CAEEX</name>
<accession>A0AAV4VUW0</accession>
<dbReference type="AlphaFoldDB" id="A0AAV4VUW0"/>
<dbReference type="PROSITE" id="PS51155">
    <property type="entry name" value="CHIT_BIND_RR_2"/>
    <property type="match status" value="1"/>
</dbReference>
<protein>
    <recommendedName>
        <fullName evidence="5">Cuticle protein 16.8</fullName>
    </recommendedName>
</protein>